<evidence type="ECO:0000256" key="1">
    <source>
        <dbReference type="ARBA" id="ARBA00001231"/>
    </source>
</evidence>
<evidence type="ECO:0000259" key="10">
    <source>
        <dbReference type="Pfam" id="PF14845"/>
    </source>
</evidence>
<name>A0AB34K8C4_PRYPA</name>
<keyword evidence="5" id="KW-0325">Glycoprotein</keyword>
<dbReference type="EC" id="3.2.1.52" evidence="3"/>
<evidence type="ECO:0000256" key="7">
    <source>
        <dbReference type="PIRSR" id="PIRSR625705-1"/>
    </source>
</evidence>
<dbReference type="SUPFAM" id="SSF51445">
    <property type="entry name" value="(Trans)glycosidases"/>
    <property type="match status" value="1"/>
</dbReference>
<feature type="active site" description="Proton donor" evidence="7">
    <location>
        <position position="341"/>
    </location>
</feature>
<protein>
    <recommendedName>
        <fullName evidence="3">beta-N-acetylhexosaminidase</fullName>
        <ecNumber evidence="3">3.2.1.52</ecNumber>
    </recommendedName>
</protein>
<feature type="domain" description="Glycoside hydrolase family 20 catalytic" evidence="9">
    <location>
        <begin position="178"/>
        <end position="509"/>
    </location>
</feature>
<dbReference type="SUPFAM" id="SSF55545">
    <property type="entry name" value="beta-N-acetylhexosaminidase-like domain"/>
    <property type="match status" value="1"/>
</dbReference>
<feature type="region of interest" description="Disordered" evidence="8">
    <location>
        <begin position="68"/>
        <end position="97"/>
    </location>
</feature>
<dbReference type="Pfam" id="PF00728">
    <property type="entry name" value="Glyco_hydro_20"/>
    <property type="match status" value="1"/>
</dbReference>
<dbReference type="Pfam" id="PF14845">
    <property type="entry name" value="Glycohydro_20b2"/>
    <property type="match status" value="1"/>
</dbReference>
<dbReference type="Gene3D" id="3.30.379.10">
    <property type="entry name" value="Chitobiase/beta-hexosaminidase domain 2-like"/>
    <property type="match status" value="1"/>
</dbReference>
<evidence type="ECO:0000256" key="3">
    <source>
        <dbReference type="ARBA" id="ARBA00012663"/>
    </source>
</evidence>
<dbReference type="Gene3D" id="3.20.20.80">
    <property type="entry name" value="Glycosidases"/>
    <property type="match status" value="1"/>
</dbReference>
<comment type="similarity">
    <text evidence="2">Belongs to the glycosyl hydrolase 20 family.</text>
</comment>
<dbReference type="GO" id="GO:0030203">
    <property type="term" value="P:glycosaminoglycan metabolic process"/>
    <property type="evidence" value="ECO:0007669"/>
    <property type="project" value="TreeGrafter"/>
</dbReference>
<dbReference type="InterPro" id="IPR015883">
    <property type="entry name" value="Glyco_hydro_20_cat"/>
</dbReference>
<evidence type="ECO:0000256" key="6">
    <source>
        <dbReference type="ARBA" id="ARBA00023295"/>
    </source>
</evidence>
<comment type="catalytic activity">
    <reaction evidence="1">
        <text>Hydrolysis of terminal non-reducing N-acetyl-D-hexosamine residues in N-acetyl-beta-D-hexosaminides.</text>
        <dbReference type="EC" id="3.2.1.52"/>
    </reaction>
</comment>
<dbReference type="PRINTS" id="PR00738">
    <property type="entry name" value="GLHYDRLASE20"/>
</dbReference>
<feature type="region of interest" description="Disordered" evidence="8">
    <location>
        <begin position="658"/>
        <end position="682"/>
    </location>
</feature>
<gene>
    <name evidence="11" type="ORF">AB1Y20_001026</name>
</gene>
<dbReference type="GO" id="GO:0005975">
    <property type="term" value="P:carbohydrate metabolic process"/>
    <property type="evidence" value="ECO:0007669"/>
    <property type="project" value="InterPro"/>
</dbReference>
<keyword evidence="12" id="KW-1185">Reference proteome</keyword>
<dbReference type="InterPro" id="IPR017853">
    <property type="entry name" value="GH"/>
</dbReference>
<feature type="domain" description="Beta-hexosaminidase eukaryotic type N-terminal" evidence="10">
    <location>
        <begin position="12"/>
        <end position="155"/>
    </location>
</feature>
<evidence type="ECO:0000256" key="2">
    <source>
        <dbReference type="ARBA" id="ARBA00006285"/>
    </source>
</evidence>
<evidence type="ECO:0000313" key="11">
    <source>
        <dbReference type="EMBL" id="KAL1530104.1"/>
    </source>
</evidence>
<keyword evidence="6" id="KW-0326">Glycosidase</keyword>
<reference evidence="11 12" key="1">
    <citation type="journal article" date="2024" name="Science">
        <title>Giant polyketide synthase enzymes in the biosynthesis of giant marine polyether toxins.</title>
        <authorList>
            <person name="Fallon T.R."/>
            <person name="Shende V.V."/>
            <person name="Wierzbicki I.H."/>
            <person name="Pendleton A.L."/>
            <person name="Watervoot N.F."/>
            <person name="Auber R.P."/>
            <person name="Gonzalez D.J."/>
            <person name="Wisecaver J.H."/>
            <person name="Moore B.S."/>
        </authorList>
    </citation>
    <scope>NUCLEOTIDE SEQUENCE [LARGE SCALE GENOMIC DNA]</scope>
    <source>
        <strain evidence="11 12">12B1</strain>
    </source>
</reference>
<sequence>MERWTAQELVSLWPRPRTTEHGSRSAVVSPSSRFTHTFGCCTDLLELAVDRARRHIFWAAPGEKGSLPLPHLRVRAPDGQGSSPPERRACSRDPTSRDPLPAFVELRLEVSAQQPTPLQLGVDESYELDLRGTSGVLRATTEWGALRGLESFAQLVQWTGSDYQICGLPLLIRDSPEWKWRGMLLDTARHFLPLETAILPMLNAMEALKLNVLHLHLTDAHSFPFGSAALPELPAHGAMHPRLVYSLDDLRWLVEQARLRGIRVVPELDMPAHTAAWGHGRPDLTIACPRRVLEDEEGAEHGLNKVALHPLLEATYEAIESLLREMADVFPDEYVHLGGDEVDGECWLTHPDVRKWAGDWARQANRHGTSWKEQLQGTFTQRVARMAQRHGKRVILWDDAMEAVAAVGMKPASLTIAVWRDWVKRYHERRDQALLLGHDVIWASLNWYQDLPGNTWDVMYKVPLPKAETMPKSFLGGQTCSWHEHGDAFNLQQRTIIRAAAVAERLWSGEPSALDVARQRLASLRCRLVHRRLLPSAVIPDYCEAPAQQHANAEEVSSALPTLLRSSLTITDSQQVHRQHERPRCAETLVKEKHVFHEQSDGVLSWSLRLNGLLLVIILLQALWKVWKVWVQGCIRSTSSTDVAVPLRTSSDSACRSDAATSSRVRERPNAHASRRAREKVI</sequence>
<dbReference type="GO" id="GO:0016020">
    <property type="term" value="C:membrane"/>
    <property type="evidence" value="ECO:0007669"/>
    <property type="project" value="TreeGrafter"/>
</dbReference>
<evidence type="ECO:0000256" key="5">
    <source>
        <dbReference type="ARBA" id="ARBA00023180"/>
    </source>
</evidence>
<dbReference type="Proteomes" id="UP001515480">
    <property type="component" value="Unassembled WGS sequence"/>
</dbReference>
<organism evidence="11 12">
    <name type="scientific">Prymnesium parvum</name>
    <name type="common">Toxic golden alga</name>
    <dbReference type="NCBI Taxonomy" id="97485"/>
    <lineage>
        <taxon>Eukaryota</taxon>
        <taxon>Haptista</taxon>
        <taxon>Haptophyta</taxon>
        <taxon>Prymnesiophyceae</taxon>
        <taxon>Prymnesiales</taxon>
        <taxon>Prymnesiaceae</taxon>
        <taxon>Prymnesium</taxon>
    </lineage>
</organism>
<dbReference type="InterPro" id="IPR029019">
    <property type="entry name" value="HEX_eukaryotic_N"/>
</dbReference>
<dbReference type="AlphaFoldDB" id="A0AB34K8C4"/>
<dbReference type="PANTHER" id="PTHR22600">
    <property type="entry name" value="BETA-HEXOSAMINIDASE"/>
    <property type="match status" value="1"/>
</dbReference>
<keyword evidence="4" id="KW-0378">Hydrolase</keyword>
<comment type="caution">
    <text evidence="11">The sequence shown here is derived from an EMBL/GenBank/DDBJ whole genome shotgun (WGS) entry which is preliminary data.</text>
</comment>
<evidence type="ECO:0000256" key="8">
    <source>
        <dbReference type="SAM" id="MobiDB-lite"/>
    </source>
</evidence>
<dbReference type="EMBL" id="JBGBPQ010000001">
    <property type="protein sequence ID" value="KAL1530104.1"/>
    <property type="molecule type" value="Genomic_DNA"/>
</dbReference>
<evidence type="ECO:0000256" key="4">
    <source>
        <dbReference type="ARBA" id="ARBA00022801"/>
    </source>
</evidence>
<proteinExistence type="inferred from homology"/>
<accession>A0AB34K8C4</accession>
<feature type="compositionally biased region" description="Basic and acidic residues" evidence="8">
    <location>
        <begin position="85"/>
        <end position="96"/>
    </location>
</feature>
<evidence type="ECO:0000259" key="9">
    <source>
        <dbReference type="Pfam" id="PF00728"/>
    </source>
</evidence>
<dbReference type="InterPro" id="IPR025705">
    <property type="entry name" value="Beta_hexosaminidase_sua/sub"/>
</dbReference>
<feature type="compositionally biased region" description="Basic residues" evidence="8">
    <location>
        <begin position="673"/>
        <end position="682"/>
    </location>
</feature>
<dbReference type="InterPro" id="IPR029018">
    <property type="entry name" value="Hex-like_dom2"/>
</dbReference>
<evidence type="ECO:0000313" key="12">
    <source>
        <dbReference type="Proteomes" id="UP001515480"/>
    </source>
</evidence>
<dbReference type="GO" id="GO:0004563">
    <property type="term" value="F:beta-N-acetylhexosaminidase activity"/>
    <property type="evidence" value="ECO:0007669"/>
    <property type="project" value="UniProtKB-EC"/>
</dbReference>
<dbReference type="PANTHER" id="PTHR22600:SF21">
    <property type="entry name" value="BETA-HEXOSAMINIDASE A"/>
    <property type="match status" value="1"/>
</dbReference>